<feature type="chain" id="PRO_5030729453" evidence="2">
    <location>
        <begin position="27"/>
        <end position="524"/>
    </location>
</feature>
<keyword evidence="2" id="KW-0732">Signal</keyword>
<keyword evidence="4" id="KW-1185">Reference proteome</keyword>
<feature type="signal peptide" evidence="2">
    <location>
        <begin position="1"/>
        <end position="26"/>
    </location>
</feature>
<sequence>MSRSFRLTRLTSAVLLAAGLAGAAHATTITREFSSVWFDPAKSGHGLGLEVIEGAGGKELLAYWFTYDAQGRQMWVFGTAPIAGDTVRMTAYVTSGGRFDGAFSPSSVRSSAWGTLEFSFADCDTGTLRYTPNDPAAPHGTMPLTRLTRLFNSTCTGGISDDRNTAATATRSAEFLVNRGAYPAASARVRFEDRSDRSEFSVELEDLPAGSYTLRVDDVVRGSITVAPIARGTEGELEFRSPVEPGKVLLDFDPRGAIVEILEGNRVLFDSVFDGGTDTGGGNTPPPGGAPGNGNARYELVLEPSGNDGPELDAKLELRQDRVDFSVELEDVAVGTYRLQVGGVQRGSIDVVSVPGGTEGEIEYRNPVEPGKFVLDFDPRGAQIVVTFNGTSVFSGTFPTAPNGAPSGNDDGSGDDNGGGDDDGPGDDNGGDDDGPGDDNGGDDDGPGDDNGGGDDDGPGDDNGGDDDGPGDDNGGGDDDGPGDDNGGDDDDDDDDHGGDDDDDDDDDDDHGGDDDDDDHDHGG</sequence>
<feature type="compositionally biased region" description="Acidic residues" evidence="1">
    <location>
        <begin position="412"/>
        <end position="524"/>
    </location>
</feature>
<name>A0A7W8D610_9GAMM</name>
<dbReference type="RefSeq" id="WP_183959304.1">
    <property type="nucleotide sequence ID" value="NZ_JACHHP010000001.1"/>
</dbReference>
<dbReference type="Proteomes" id="UP000521199">
    <property type="component" value="Unassembled WGS sequence"/>
</dbReference>
<comment type="caution">
    <text evidence="3">The sequence shown here is derived from an EMBL/GenBank/DDBJ whole genome shotgun (WGS) entry which is preliminary data.</text>
</comment>
<feature type="region of interest" description="Disordered" evidence="1">
    <location>
        <begin position="397"/>
        <end position="524"/>
    </location>
</feature>
<evidence type="ECO:0000313" key="4">
    <source>
        <dbReference type="Proteomes" id="UP000521199"/>
    </source>
</evidence>
<accession>A0A7W8D610</accession>
<dbReference type="EMBL" id="JACHHP010000001">
    <property type="protein sequence ID" value="MBB5206898.1"/>
    <property type="molecule type" value="Genomic_DNA"/>
</dbReference>
<evidence type="ECO:0000313" key="3">
    <source>
        <dbReference type="EMBL" id="MBB5206898.1"/>
    </source>
</evidence>
<evidence type="ECO:0000256" key="2">
    <source>
        <dbReference type="SAM" id="SignalP"/>
    </source>
</evidence>
<dbReference type="AlphaFoldDB" id="A0A7W8D610"/>
<evidence type="ECO:0000256" key="1">
    <source>
        <dbReference type="SAM" id="MobiDB-lite"/>
    </source>
</evidence>
<protein>
    <submittedName>
        <fullName evidence="3">Uncharacterized protein</fullName>
    </submittedName>
</protein>
<proteinExistence type="predicted"/>
<organism evidence="3 4">
    <name type="scientific">Chiayiivirga flava</name>
    <dbReference type="NCBI Taxonomy" id="659595"/>
    <lineage>
        <taxon>Bacteria</taxon>
        <taxon>Pseudomonadati</taxon>
        <taxon>Pseudomonadota</taxon>
        <taxon>Gammaproteobacteria</taxon>
        <taxon>Lysobacterales</taxon>
        <taxon>Lysobacteraceae</taxon>
        <taxon>Chiayiivirga</taxon>
    </lineage>
</organism>
<feature type="region of interest" description="Disordered" evidence="1">
    <location>
        <begin position="273"/>
        <end position="294"/>
    </location>
</feature>
<gene>
    <name evidence="3" type="ORF">HNQ52_000414</name>
</gene>
<reference evidence="3 4" key="1">
    <citation type="submission" date="2020-08" db="EMBL/GenBank/DDBJ databases">
        <title>Genomic Encyclopedia of Type Strains, Phase IV (KMG-IV): sequencing the most valuable type-strain genomes for metagenomic binning, comparative biology and taxonomic classification.</title>
        <authorList>
            <person name="Goeker M."/>
        </authorList>
    </citation>
    <scope>NUCLEOTIDE SEQUENCE [LARGE SCALE GENOMIC DNA]</scope>
    <source>
        <strain evidence="3 4">DSM 24163</strain>
    </source>
</reference>